<keyword evidence="10" id="KW-0677">Repeat</keyword>
<dbReference type="Pfam" id="PF00069">
    <property type="entry name" value="Pkinase"/>
    <property type="match status" value="3"/>
</dbReference>
<keyword evidence="9" id="KW-0479">Metal-binding</keyword>
<keyword evidence="12" id="KW-0418">Kinase</keyword>
<dbReference type="SUPFAM" id="SSF48239">
    <property type="entry name" value="Terpenoid cyclases/Protein prenyltransferases"/>
    <property type="match status" value="1"/>
</dbReference>
<feature type="compositionally biased region" description="Polar residues" evidence="24">
    <location>
        <begin position="234"/>
        <end position="245"/>
    </location>
</feature>
<sequence>MGRKKGKKRDAHAAPGDVPATYDAATLAEARELQAQELEVLQAIFDRDLVTQSATPLYSYIFAIRLLCEATPGSATTAEVLLHFDFARAYPLKQPPDITVEAKHGLSDTETQKLQRGMEKLALEKVGDAVVYDLVVFATDFIQDHLKDQSSFFDQMMTRQQDRETREKQAEDALLQQQEEQARAKNEEILALIDAERKKRETMKKSRRRRRRHRSSIDGEYSGSDGESRDDMESLSSIYEQQTEASSKRNDSSSSRSDSDSDTSDLDAVAAAERYHSRYHGDFKELGLLGRGGGGEVVKVRNRLDRQLYAVKKVKLDPDDKTMKKKILREVKTISRMQHRHIVRYFQAWIEGESGMSSDDEEDSSLEDSDLSDDESVVSDAVRSGKEDIYGDASLSSGIDDGLGAMTSTDEDEDDWLGTIGSSTGLWSTSRHETRSLRSNSHSFQLSSHHFASESYPDDGFEWEALEEAPMEEEDDSSDDEGSGCHRKALPHKPPVLEKKRKFEKLYIQMEYCEGNALREVIDKGALWKDPDKIWTMFRQILEALVYIHRQGIIHRDIKPPNVFLDSEGTVKLGDFGLAVRPPKVTEEDSSNDDTSPPGETATGAILSESTGSSAAELYGRLKLENLESTRVVGRSSVQYSNNLMTTMSADVGDGSITAGVGTAFYRAPEQEREGQRYNQKADLFSLGILFFEMWSPPFTTLMERAQALTGLRERHELPAAFSASDDVKKIILWLCERDPSKRPNAKELLASPLLPAKIEVEGSYLREALDTLANPQGKFFGQLIEALVSQEPLNHVDYTYDHLESVKMRSYEIQLRTKTYVRNVLQKVFERHGAVEMSTPLLMPRLSEQSFNGITLNAPPNASMMLDGNGVSVSLPFDLTERLARFVARHNVSRLKCFQFDRVYRKSVGGGHPREFTESDFDIIWDDGGSFRFLELEGLEVVSGVIKALPSCLGSYYLRFNDARMTRGILDLCRVPSSARREVLRVLSNEVSFYVHAGASLTQAPSLKPGRWKFVAKRMKHYGAPASAIDALKPFFLLPEDCLTSLDMIELEVQKLFAKSRTLANRDSVSTSEGDASSASSADRKQIQKRDAQLRRIVKDINEGITSLRLLLQGMQFLQLSGPVCTRLDLGLSPRPERYTSGFIFQAILLEEATYGGATGDTSASLLVAATENQIIIAEGGRYDTLISRFKLTTAYAKASSVAAMGVRFAIDKIVSLLAESMCPALLEFKSPASEVLTGGRKVLICSAGKASDTMLFRMQIAMLLWGQGIGADYLHPEPLHLEDLEDYCAQQNVHWMVIVQKHMMREKQQVKIRAVKSHSEADVVTNVTSLPEYISELLANFGKSSHGDAAAGGGRGNNHFGESMNSNSSGGGGGNSSASGNMLQPIFDVRVVDAKYQSRDRNYRNYQLDTQKVQRRVSKWISSSFSSRGEEAMKVLSVDLPFALVREMSSALMEEGRDGIDTVCANNPRYRKQLKYTMEEVLSLTPETNSRSVGRERYVLLHSMVDDRTPGNMYTLEGPGGEYRALCSNSKASKLKCPSHSLSPGPAELNPSPTAKLASMSDDESKSQPPAFDLALHVRYLVGLKNKKEDFESCMTEHMRVSGLYWGVGAMALLGREQDMGPAELADLVLQCEHAAGGFAGNVGHDRHLLYTTHALLVLAMLGALDRVKRDECAAFVAALQQPDGSFAGDEWLEIDTKFTYCALLALKILDKLELVDVEAAMAYVDTCRNFDGGFGNIPGCESHGGHIFTAVGALSLGFALEQYVDDELLGWWLCERQCDSGGLNGRPEKQADVCYSWWNISSLIMIGKLDWINKEKLIQFILACQDPEDGGIADRPGNVADVFHTFFGIAGLCMLGYFEREKEARPEYEGIRQIHPTFAIPTDIVEKLQLTADMIMPEVEED</sequence>
<evidence type="ECO:0000256" key="24">
    <source>
        <dbReference type="SAM" id="MobiDB-lite"/>
    </source>
</evidence>
<dbReference type="OrthoDB" id="6778822at2759"/>
<dbReference type="InterPro" id="IPR016135">
    <property type="entry name" value="UBQ-conjugating_enzyme/RWD"/>
</dbReference>
<keyword evidence="28" id="KW-1185">Reference proteome</keyword>
<evidence type="ECO:0000256" key="1">
    <source>
        <dbReference type="ARBA" id="ARBA00001947"/>
    </source>
</evidence>
<evidence type="ECO:0000259" key="26">
    <source>
        <dbReference type="PROSITE" id="PS50908"/>
    </source>
</evidence>
<evidence type="ECO:0000256" key="6">
    <source>
        <dbReference type="ARBA" id="ARBA00022527"/>
    </source>
</evidence>
<dbReference type="InterPro" id="IPR001330">
    <property type="entry name" value="Prenyltrans"/>
</dbReference>
<dbReference type="FunFam" id="1.50.10.20:FF:000012">
    <property type="entry name" value="Geranylgeranyl transferase type-2 subunit beta"/>
    <property type="match status" value="1"/>
</dbReference>
<dbReference type="PROSITE" id="PS50908">
    <property type="entry name" value="RWD"/>
    <property type="match status" value="1"/>
</dbReference>
<dbReference type="CDD" id="cd23823">
    <property type="entry name" value="RWD_GCN2"/>
    <property type="match status" value="1"/>
</dbReference>
<comment type="catalytic activity">
    <reaction evidence="20">
        <text>L-threonyl-[protein] + ATP = O-phospho-L-threonyl-[protein] + ADP + H(+)</text>
        <dbReference type="Rhea" id="RHEA:46608"/>
        <dbReference type="Rhea" id="RHEA-COMP:11060"/>
        <dbReference type="Rhea" id="RHEA-COMP:11605"/>
        <dbReference type="ChEBI" id="CHEBI:15378"/>
        <dbReference type="ChEBI" id="CHEBI:30013"/>
        <dbReference type="ChEBI" id="CHEBI:30616"/>
        <dbReference type="ChEBI" id="CHEBI:61977"/>
        <dbReference type="ChEBI" id="CHEBI:456216"/>
        <dbReference type="EC" id="2.7.11.1"/>
    </reaction>
</comment>
<evidence type="ECO:0000256" key="16">
    <source>
        <dbReference type="ARBA" id="ARBA00030816"/>
    </source>
</evidence>
<evidence type="ECO:0000256" key="20">
    <source>
        <dbReference type="ARBA" id="ARBA00047899"/>
    </source>
</evidence>
<dbReference type="InterPro" id="IPR011009">
    <property type="entry name" value="Kinase-like_dom_sf"/>
</dbReference>
<dbReference type="GO" id="GO:0017148">
    <property type="term" value="P:negative regulation of translation"/>
    <property type="evidence" value="ECO:0007669"/>
    <property type="project" value="UniProtKB-KW"/>
</dbReference>
<dbReference type="Gene3D" id="3.30.200.20">
    <property type="entry name" value="Phosphorylase Kinase, domain 1"/>
    <property type="match status" value="1"/>
</dbReference>
<dbReference type="InterPro" id="IPR045864">
    <property type="entry name" value="aa-tRNA-synth_II/BPL/LPL"/>
</dbReference>
<evidence type="ECO:0000256" key="23">
    <source>
        <dbReference type="SAM" id="Coils"/>
    </source>
</evidence>
<comment type="similarity">
    <text evidence="18">Belongs to the protein kinase superfamily. Ser/Thr protein kinase family. GCN2 subfamily.</text>
</comment>
<evidence type="ECO:0000256" key="13">
    <source>
        <dbReference type="ARBA" id="ARBA00022833"/>
    </source>
</evidence>
<dbReference type="GO" id="GO:0072657">
    <property type="term" value="P:protein localization to membrane"/>
    <property type="evidence" value="ECO:0007669"/>
    <property type="project" value="UniProtKB-ARBA"/>
</dbReference>
<dbReference type="GO" id="GO:0005829">
    <property type="term" value="C:cytosol"/>
    <property type="evidence" value="ECO:0007669"/>
    <property type="project" value="TreeGrafter"/>
</dbReference>
<dbReference type="GO" id="GO:0005524">
    <property type="term" value="F:ATP binding"/>
    <property type="evidence" value="ECO:0007669"/>
    <property type="project" value="UniProtKB-UniRule"/>
</dbReference>
<dbReference type="InterPro" id="IPR000719">
    <property type="entry name" value="Prot_kinase_dom"/>
</dbReference>
<organism evidence="27 28">
    <name type="scientific">Phytophthora lilii</name>
    <dbReference type="NCBI Taxonomy" id="2077276"/>
    <lineage>
        <taxon>Eukaryota</taxon>
        <taxon>Sar</taxon>
        <taxon>Stramenopiles</taxon>
        <taxon>Oomycota</taxon>
        <taxon>Peronosporomycetes</taxon>
        <taxon>Peronosporales</taxon>
        <taxon>Peronosporaceae</taxon>
        <taxon>Phytophthora</taxon>
    </lineage>
</organism>
<evidence type="ECO:0000256" key="7">
    <source>
        <dbReference type="ARBA" id="ARBA00022602"/>
    </source>
</evidence>
<feature type="region of interest" description="Disordered" evidence="24">
    <location>
        <begin position="582"/>
        <end position="607"/>
    </location>
</feature>
<evidence type="ECO:0000256" key="8">
    <source>
        <dbReference type="ARBA" id="ARBA00022679"/>
    </source>
</evidence>
<dbReference type="CDD" id="cd02894">
    <property type="entry name" value="GGTase-II"/>
    <property type="match status" value="1"/>
</dbReference>
<dbReference type="PROSITE" id="PS00107">
    <property type="entry name" value="PROTEIN_KINASE_ATP"/>
    <property type="match status" value="1"/>
</dbReference>
<feature type="region of interest" description="Disordered" evidence="24">
    <location>
        <begin position="354"/>
        <end position="384"/>
    </location>
</feature>
<dbReference type="Gene3D" id="3.10.110.10">
    <property type="entry name" value="Ubiquitin Conjugating Enzyme"/>
    <property type="match status" value="1"/>
</dbReference>
<evidence type="ECO:0000256" key="2">
    <source>
        <dbReference type="ARBA" id="ARBA00010497"/>
    </source>
</evidence>
<evidence type="ECO:0000256" key="22">
    <source>
        <dbReference type="PROSITE-ProRule" id="PRU10141"/>
    </source>
</evidence>
<feature type="compositionally biased region" description="Basic residues" evidence="24">
    <location>
        <begin position="200"/>
        <end position="214"/>
    </location>
</feature>
<keyword evidence="6" id="KW-0723">Serine/threonine-protein kinase</keyword>
<feature type="domain" description="RWD" evidence="26">
    <location>
        <begin position="36"/>
        <end position="145"/>
    </location>
</feature>
<dbReference type="InterPro" id="IPR017441">
    <property type="entry name" value="Protein_kinase_ATP_BS"/>
</dbReference>
<evidence type="ECO:0000256" key="17">
    <source>
        <dbReference type="ARBA" id="ARBA00032766"/>
    </source>
</evidence>
<dbReference type="InterPro" id="IPR026873">
    <property type="entry name" value="Ptb1"/>
</dbReference>
<evidence type="ECO:0000256" key="12">
    <source>
        <dbReference type="ARBA" id="ARBA00022777"/>
    </source>
</evidence>
<name>A0A9W6TME6_9STRA</name>
<dbReference type="Gene3D" id="1.10.510.10">
    <property type="entry name" value="Transferase(Phosphotransferase) domain 1"/>
    <property type="match status" value="2"/>
</dbReference>
<dbReference type="SUPFAM" id="SSF56112">
    <property type="entry name" value="Protein kinase-like (PK-like)"/>
    <property type="match status" value="1"/>
</dbReference>
<feature type="region of interest" description="Disordered" evidence="24">
    <location>
        <begin position="469"/>
        <end position="491"/>
    </location>
</feature>
<dbReference type="SUPFAM" id="SSF54495">
    <property type="entry name" value="UBC-like"/>
    <property type="match status" value="1"/>
</dbReference>
<evidence type="ECO:0000256" key="3">
    <source>
        <dbReference type="ARBA" id="ARBA00011355"/>
    </source>
</evidence>
<evidence type="ECO:0000313" key="28">
    <source>
        <dbReference type="Proteomes" id="UP001165083"/>
    </source>
</evidence>
<feature type="region of interest" description="Disordered" evidence="24">
    <location>
        <begin position="1539"/>
        <end position="1570"/>
    </location>
</feature>
<comment type="similarity">
    <text evidence="2">Belongs to the protein prenyltransferase subunit beta family.</text>
</comment>
<dbReference type="PANTHER" id="PTHR11042:SF136">
    <property type="entry name" value="EIF-2-ALPHA KINASE GCN2"/>
    <property type="match status" value="1"/>
</dbReference>
<comment type="cofactor">
    <cofactor evidence="1">
        <name>Zn(2+)</name>
        <dbReference type="ChEBI" id="CHEBI:29105"/>
    </cofactor>
</comment>
<keyword evidence="14 22" id="KW-0067">ATP-binding</keyword>
<feature type="compositionally biased region" description="Acidic residues" evidence="24">
    <location>
        <begin position="469"/>
        <end position="482"/>
    </location>
</feature>
<evidence type="ECO:0000313" key="27">
    <source>
        <dbReference type="EMBL" id="GMF15158.1"/>
    </source>
</evidence>
<dbReference type="EC" id="2.5.1.60" evidence="5"/>
<keyword evidence="15" id="KW-0652">Protein synthesis inhibitor</keyword>
<comment type="catalytic activity">
    <reaction evidence="21">
        <text>L-seryl-[protein] + ATP = O-phospho-L-seryl-[protein] + ADP + H(+)</text>
        <dbReference type="Rhea" id="RHEA:17989"/>
        <dbReference type="Rhea" id="RHEA-COMP:9863"/>
        <dbReference type="Rhea" id="RHEA-COMP:11604"/>
        <dbReference type="ChEBI" id="CHEBI:15378"/>
        <dbReference type="ChEBI" id="CHEBI:29999"/>
        <dbReference type="ChEBI" id="CHEBI:30616"/>
        <dbReference type="ChEBI" id="CHEBI:83421"/>
        <dbReference type="ChEBI" id="CHEBI:456216"/>
        <dbReference type="EC" id="2.7.11.1"/>
    </reaction>
</comment>
<feature type="coiled-coil region" evidence="23">
    <location>
        <begin position="161"/>
        <end position="195"/>
    </location>
</feature>
<dbReference type="Gene3D" id="1.50.10.20">
    <property type="match status" value="1"/>
</dbReference>
<keyword evidence="11 22" id="KW-0547">Nucleotide-binding</keyword>
<dbReference type="InterPro" id="IPR008271">
    <property type="entry name" value="Ser/Thr_kinase_AS"/>
</dbReference>
<dbReference type="InterPro" id="IPR024435">
    <property type="entry name" value="HisRS-related_dom"/>
</dbReference>
<dbReference type="FunFam" id="3.30.200.20:FF:000598">
    <property type="entry name" value="PEK/GCN2 protein kinase, variant"/>
    <property type="match status" value="1"/>
</dbReference>
<feature type="binding site" evidence="22">
    <location>
        <position position="313"/>
    </location>
    <ligand>
        <name>ATP</name>
        <dbReference type="ChEBI" id="CHEBI:30616"/>
    </ligand>
</feature>
<evidence type="ECO:0000256" key="14">
    <source>
        <dbReference type="ARBA" id="ARBA00022840"/>
    </source>
</evidence>
<keyword evidence="23" id="KW-0175">Coiled coil</keyword>
<feature type="compositionally biased region" description="Low complexity" evidence="24">
    <location>
        <begin position="1069"/>
        <end position="1082"/>
    </location>
</feature>
<dbReference type="Gene3D" id="3.30.930.10">
    <property type="entry name" value="Bira Bifunctional Protein, Domain 2"/>
    <property type="match status" value="1"/>
</dbReference>
<dbReference type="PROSITE" id="PS50011">
    <property type="entry name" value="PROTEIN_KINASE_DOM"/>
    <property type="match status" value="1"/>
</dbReference>
<dbReference type="GO" id="GO:0005634">
    <property type="term" value="C:nucleus"/>
    <property type="evidence" value="ECO:0007669"/>
    <property type="project" value="TreeGrafter"/>
</dbReference>
<accession>A0A9W6TME6</accession>
<dbReference type="InterPro" id="IPR006575">
    <property type="entry name" value="RWD_dom"/>
</dbReference>
<evidence type="ECO:0000256" key="19">
    <source>
        <dbReference type="ARBA" id="ARBA00047658"/>
    </source>
</evidence>
<evidence type="ECO:0000256" key="5">
    <source>
        <dbReference type="ARBA" id="ARBA00012656"/>
    </source>
</evidence>
<evidence type="ECO:0000256" key="10">
    <source>
        <dbReference type="ARBA" id="ARBA00022737"/>
    </source>
</evidence>
<dbReference type="EC" id="2.7.11.1" evidence="4"/>
<evidence type="ECO:0000256" key="9">
    <source>
        <dbReference type="ARBA" id="ARBA00022723"/>
    </source>
</evidence>
<dbReference type="EMBL" id="BSXW01000217">
    <property type="protein sequence ID" value="GMF15158.1"/>
    <property type="molecule type" value="Genomic_DNA"/>
</dbReference>
<evidence type="ECO:0000256" key="21">
    <source>
        <dbReference type="ARBA" id="ARBA00048679"/>
    </source>
</evidence>
<dbReference type="InterPro" id="IPR036621">
    <property type="entry name" value="Anticodon-bd_dom_sf"/>
</dbReference>
<dbReference type="GO" id="GO:0004694">
    <property type="term" value="F:eukaryotic translation initiation factor 2alpha kinase activity"/>
    <property type="evidence" value="ECO:0007669"/>
    <property type="project" value="UniProtKB-ARBA"/>
</dbReference>
<evidence type="ECO:0000256" key="18">
    <source>
        <dbReference type="ARBA" id="ARBA00037982"/>
    </source>
</evidence>
<feature type="region of interest" description="Disordered" evidence="24">
    <location>
        <begin position="1350"/>
        <end position="1381"/>
    </location>
</feature>
<dbReference type="SUPFAM" id="SSF55681">
    <property type="entry name" value="Class II aaRS and biotin synthetases"/>
    <property type="match status" value="1"/>
</dbReference>
<dbReference type="Gene3D" id="3.40.50.800">
    <property type="entry name" value="Anticodon-binding domain"/>
    <property type="match status" value="1"/>
</dbReference>
<dbReference type="Proteomes" id="UP001165083">
    <property type="component" value="Unassembled WGS sequence"/>
</dbReference>
<dbReference type="Pfam" id="PF12745">
    <property type="entry name" value="HGTP_anticodon2"/>
    <property type="match status" value="1"/>
</dbReference>
<dbReference type="PANTHER" id="PTHR11042">
    <property type="entry name" value="EUKARYOTIC TRANSLATION INITIATION FACTOR 2-ALPHA KINASE EIF2-ALPHA KINASE -RELATED"/>
    <property type="match status" value="1"/>
</dbReference>
<protein>
    <recommendedName>
        <fullName evidence="16">Geranylgeranyl transferase type II subunit beta</fullName>
        <ecNumber evidence="5">2.5.1.60</ecNumber>
        <ecNumber evidence="4">2.7.11.1</ecNumber>
    </recommendedName>
    <alternativeName>
        <fullName evidence="17">Type II protein geranyl-geranyltransferase subunit beta</fullName>
    </alternativeName>
</protein>
<proteinExistence type="inferred from homology"/>
<dbReference type="SMART" id="SM00591">
    <property type="entry name" value="RWD"/>
    <property type="match status" value="1"/>
</dbReference>
<evidence type="ECO:0000256" key="11">
    <source>
        <dbReference type="ARBA" id="ARBA00022741"/>
    </source>
</evidence>
<comment type="subunit">
    <text evidence="3">Heterodimer of an alpha and a beta subunit.</text>
</comment>
<reference evidence="27" key="1">
    <citation type="submission" date="2023-04" db="EMBL/GenBank/DDBJ databases">
        <title>Phytophthora lilii NBRC 32176.</title>
        <authorList>
            <person name="Ichikawa N."/>
            <person name="Sato H."/>
            <person name="Tonouchi N."/>
        </authorList>
    </citation>
    <scope>NUCLEOTIDE SEQUENCE</scope>
    <source>
        <strain evidence="27">NBRC 32176</strain>
    </source>
</reference>
<keyword evidence="8" id="KW-0808">Transferase</keyword>
<feature type="region of interest" description="Disordered" evidence="24">
    <location>
        <begin position="199"/>
        <end position="265"/>
    </location>
</feature>
<dbReference type="InterPro" id="IPR050339">
    <property type="entry name" value="CC_SR_Kinase"/>
</dbReference>
<evidence type="ECO:0000256" key="15">
    <source>
        <dbReference type="ARBA" id="ARBA00023193"/>
    </source>
</evidence>
<comment type="catalytic activity">
    <reaction evidence="19">
        <text>geranylgeranyl diphosphate + L-cysteinyl-[protein] = S-geranylgeranyl-L-cysteinyl-[protein] + diphosphate</text>
        <dbReference type="Rhea" id="RHEA:21240"/>
        <dbReference type="Rhea" id="RHEA-COMP:10131"/>
        <dbReference type="Rhea" id="RHEA-COMP:11537"/>
        <dbReference type="ChEBI" id="CHEBI:29950"/>
        <dbReference type="ChEBI" id="CHEBI:33019"/>
        <dbReference type="ChEBI" id="CHEBI:57533"/>
        <dbReference type="ChEBI" id="CHEBI:86021"/>
        <dbReference type="EC" id="2.5.1.60"/>
    </reaction>
</comment>
<feature type="compositionally biased region" description="Acidic residues" evidence="24">
    <location>
        <begin position="358"/>
        <end position="377"/>
    </location>
</feature>
<dbReference type="GO" id="GO:0007165">
    <property type="term" value="P:signal transduction"/>
    <property type="evidence" value="ECO:0007669"/>
    <property type="project" value="UniProtKB-ARBA"/>
</dbReference>
<evidence type="ECO:0000259" key="25">
    <source>
        <dbReference type="PROSITE" id="PS50011"/>
    </source>
</evidence>
<dbReference type="GO" id="GO:0046872">
    <property type="term" value="F:metal ion binding"/>
    <property type="evidence" value="ECO:0007669"/>
    <property type="project" value="UniProtKB-KW"/>
</dbReference>
<gene>
    <name evidence="27" type="ORF">Plil01_000515000</name>
</gene>
<dbReference type="InterPro" id="IPR008930">
    <property type="entry name" value="Terpenoid_cyclase/PrenylTrfase"/>
</dbReference>
<dbReference type="Pfam" id="PF05773">
    <property type="entry name" value="RWD"/>
    <property type="match status" value="1"/>
</dbReference>
<evidence type="ECO:0000256" key="4">
    <source>
        <dbReference type="ARBA" id="ARBA00012513"/>
    </source>
</evidence>
<feature type="region of interest" description="Disordered" evidence="24">
    <location>
        <begin position="1069"/>
        <end position="1088"/>
    </location>
</feature>
<comment type="caution">
    <text evidence="27">The sequence shown here is derived from an EMBL/GenBank/DDBJ whole genome shotgun (WGS) entry which is preliminary data.</text>
</comment>
<dbReference type="PROSITE" id="PS00108">
    <property type="entry name" value="PROTEIN_KINASE_ST"/>
    <property type="match status" value="1"/>
</dbReference>
<dbReference type="Pfam" id="PF00432">
    <property type="entry name" value="Prenyltrans"/>
    <property type="match status" value="1"/>
</dbReference>
<dbReference type="GO" id="GO:0004663">
    <property type="term" value="F:Rab geranylgeranyltransferase activity"/>
    <property type="evidence" value="ECO:0007669"/>
    <property type="project" value="UniProtKB-EC"/>
</dbReference>
<keyword evidence="13" id="KW-0862">Zinc</keyword>
<feature type="domain" description="Protein kinase" evidence="25">
    <location>
        <begin position="283"/>
        <end position="755"/>
    </location>
</feature>
<keyword evidence="7" id="KW-0637">Prenyltransferase</keyword>
<dbReference type="SMART" id="SM00220">
    <property type="entry name" value="S_TKc"/>
    <property type="match status" value="1"/>
</dbReference>